<dbReference type="PANTHER" id="PTHR45453:SF1">
    <property type="entry name" value="PHOSPHATE REGULON SENSOR PROTEIN PHOR"/>
    <property type="match status" value="1"/>
</dbReference>
<dbReference type="Gene3D" id="1.10.287.130">
    <property type="match status" value="1"/>
</dbReference>
<evidence type="ECO:0000259" key="8">
    <source>
        <dbReference type="PROSITE" id="PS50109"/>
    </source>
</evidence>
<dbReference type="InterPro" id="IPR003661">
    <property type="entry name" value="HisK_dim/P_dom"/>
</dbReference>
<dbReference type="PANTHER" id="PTHR45453">
    <property type="entry name" value="PHOSPHATE REGULON SENSOR PROTEIN PHOR"/>
    <property type="match status" value="1"/>
</dbReference>
<evidence type="ECO:0000313" key="9">
    <source>
        <dbReference type="EMBL" id="QNI34449.1"/>
    </source>
</evidence>
<dbReference type="GO" id="GO:0004721">
    <property type="term" value="F:phosphoprotein phosphatase activity"/>
    <property type="evidence" value="ECO:0007669"/>
    <property type="project" value="TreeGrafter"/>
</dbReference>
<gene>
    <name evidence="9" type="ORF">H7849_11470</name>
</gene>
<feature type="transmembrane region" description="Helical" evidence="7">
    <location>
        <begin position="40"/>
        <end position="64"/>
    </location>
</feature>
<dbReference type="SMART" id="SM00388">
    <property type="entry name" value="HisKA"/>
    <property type="match status" value="1"/>
</dbReference>
<dbReference type="SUPFAM" id="SSF47384">
    <property type="entry name" value="Homodimeric domain of signal transducing histidine kinase"/>
    <property type="match status" value="1"/>
</dbReference>
<keyword evidence="7" id="KW-0472">Membrane</keyword>
<dbReference type="PROSITE" id="PS50109">
    <property type="entry name" value="HIS_KIN"/>
    <property type="match status" value="1"/>
</dbReference>
<evidence type="ECO:0000256" key="3">
    <source>
        <dbReference type="ARBA" id="ARBA00022553"/>
    </source>
</evidence>
<dbReference type="SUPFAM" id="SSF55874">
    <property type="entry name" value="ATPase domain of HSP90 chaperone/DNA topoisomerase II/histidine kinase"/>
    <property type="match status" value="1"/>
</dbReference>
<protein>
    <recommendedName>
        <fullName evidence="2">histidine kinase</fullName>
        <ecNumber evidence="2">2.7.13.3</ecNumber>
    </recommendedName>
</protein>
<evidence type="ECO:0000313" key="10">
    <source>
        <dbReference type="Proteomes" id="UP000515312"/>
    </source>
</evidence>
<dbReference type="EC" id="2.7.13.3" evidence="2"/>
<dbReference type="EMBL" id="CP060394">
    <property type="protein sequence ID" value="QNI34449.1"/>
    <property type="molecule type" value="Genomic_DNA"/>
</dbReference>
<evidence type="ECO:0000256" key="4">
    <source>
        <dbReference type="ARBA" id="ARBA00022679"/>
    </source>
</evidence>
<dbReference type="Proteomes" id="UP000515312">
    <property type="component" value="Chromosome"/>
</dbReference>
<feature type="domain" description="Histidine kinase" evidence="8">
    <location>
        <begin position="79"/>
        <end position="300"/>
    </location>
</feature>
<keyword evidence="6" id="KW-0902">Two-component regulatory system</keyword>
<dbReference type="InterPro" id="IPR050351">
    <property type="entry name" value="BphY/WalK/GraS-like"/>
</dbReference>
<evidence type="ECO:0000256" key="5">
    <source>
        <dbReference type="ARBA" id="ARBA00022777"/>
    </source>
</evidence>
<dbReference type="CDD" id="cd00082">
    <property type="entry name" value="HisKA"/>
    <property type="match status" value="1"/>
</dbReference>
<dbReference type="GO" id="GO:0005886">
    <property type="term" value="C:plasma membrane"/>
    <property type="evidence" value="ECO:0007669"/>
    <property type="project" value="TreeGrafter"/>
</dbReference>
<keyword evidence="4" id="KW-0808">Transferase</keyword>
<sequence>MRITRRRPAMIFFITLGACMVGVAITLNVGWIILNWRRVWPMVVGIPFFALLIAGLVLNTIFLVREVRRNERHDSFLNAVTHELKTPITSIRLYLETLQRRALTEDQRQQFYDIMLADSDWLLATVEQVLKAGEVGQRARNQIQTEVDMHALVKQCIETTRLRHHLSSEAISFDDGAGPDPLLVRGNPDDLQTAVQNILNNAVKYSPDGLRANVRLTIESDAWIVLSISDEGIGIASAHLKRIFKRFYRVPHRNVLKTKGTGLGLFLVRTIARQHGGDAIAQSAGEGRGTTIRLQLPRMLGSAARVQAN</sequence>
<dbReference type="AlphaFoldDB" id="A0A7G8BPH9"/>
<comment type="catalytic activity">
    <reaction evidence="1">
        <text>ATP + protein L-histidine = ADP + protein N-phospho-L-histidine.</text>
        <dbReference type="EC" id="2.7.13.3"/>
    </reaction>
</comment>
<dbReference type="Pfam" id="PF02518">
    <property type="entry name" value="HATPase_c"/>
    <property type="match status" value="1"/>
</dbReference>
<keyword evidence="10" id="KW-1185">Reference proteome</keyword>
<dbReference type="SMART" id="SM00387">
    <property type="entry name" value="HATPase_c"/>
    <property type="match status" value="1"/>
</dbReference>
<evidence type="ECO:0000256" key="2">
    <source>
        <dbReference type="ARBA" id="ARBA00012438"/>
    </source>
</evidence>
<dbReference type="GO" id="GO:0000155">
    <property type="term" value="F:phosphorelay sensor kinase activity"/>
    <property type="evidence" value="ECO:0007669"/>
    <property type="project" value="InterPro"/>
</dbReference>
<dbReference type="InterPro" id="IPR003594">
    <property type="entry name" value="HATPase_dom"/>
</dbReference>
<dbReference type="InterPro" id="IPR036097">
    <property type="entry name" value="HisK_dim/P_sf"/>
</dbReference>
<evidence type="ECO:0000256" key="7">
    <source>
        <dbReference type="SAM" id="Phobius"/>
    </source>
</evidence>
<evidence type="ECO:0000256" key="6">
    <source>
        <dbReference type="ARBA" id="ARBA00023012"/>
    </source>
</evidence>
<dbReference type="CDD" id="cd00075">
    <property type="entry name" value="HATPase"/>
    <property type="match status" value="1"/>
</dbReference>
<dbReference type="PRINTS" id="PR00344">
    <property type="entry name" value="BCTRLSENSOR"/>
</dbReference>
<dbReference type="Gene3D" id="3.30.565.10">
    <property type="entry name" value="Histidine kinase-like ATPase, C-terminal domain"/>
    <property type="match status" value="1"/>
</dbReference>
<keyword evidence="7" id="KW-1133">Transmembrane helix</keyword>
<keyword evidence="5 9" id="KW-0418">Kinase</keyword>
<dbReference type="InterPro" id="IPR036890">
    <property type="entry name" value="HATPase_C_sf"/>
</dbReference>
<dbReference type="InterPro" id="IPR005467">
    <property type="entry name" value="His_kinase_dom"/>
</dbReference>
<dbReference type="PROSITE" id="PS51257">
    <property type="entry name" value="PROKAR_LIPOPROTEIN"/>
    <property type="match status" value="1"/>
</dbReference>
<organism evidence="9 10">
    <name type="scientific">Alloacidobacterium dinghuense</name>
    <dbReference type="NCBI Taxonomy" id="2763107"/>
    <lineage>
        <taxon>Bacteria</taxon>
        <taxon>Pseudomonadati</taxon>
        <taxon>Acidobacteriota</taxon>
        <taxon>Terriglobia</taxon>
        <taxon>Terriglobales</taxon>
        <taxon>Acidobacteriaceae</taxon>
        <taxon>Alloacidobacterium</taxon>
    </lineage>
</organism>
<name>A0A7G8BPH9_9BACT</name>
<accession>A0A7G8BPH9</accession>
<dbReference type="InterPro" id="IPR004358">
    <property type="entry name" value="Sig_transdc_His_kin-like_C"/>
</dbReference>
<dbReference type="Pfam" id="PF00512">
    <property type="entry name" value="HisKA"/>
    <property type="match status" value="1"/>
</dbReference>
<reference evidence="9 10" key="1">
    <citation type="submission" date="2020-08" db="EMBL/GenBank/DDBJ databases">
        <title>Edaphobacter telluris sp. nov. and Acidobacterium dinghuensis sp. nov., two acidobacteria isolated from forest soil.</title>
        <authorList>
            <person name="Fu J."/>
            <person name="Qiu L."/>
        </authorList>
    </citation>
    <scope>NUCLEOTIDE SEQUENCE [LARGE SCALE GENOMIC DNA]</scope>
    <source>
        <strain evidence="9">4Y35</strain>
    </source>
</reference>
<dbReference type="GO" id="GO:0016036">
    <property type="term" value="P:cellular response to phosphate starvation"/>
    <property type="evidence" value="ECO:0007669"/>
    <property type="project" value="TreeGrafter"/>
</dbReference>
<proteinExistence type="predicted"/>
<evidence type="ECO:0000256" key="1">
    <source>
        <dbReference type="ARBA" id="ARBA00000085"/>
    </source>
</evidence>
<dbReference type="KEGG" id="adin:H7849_11470"/>
<feature type="transmembrane region" description="Helical" evidence="7">
    <location>
        <begin position="12"/>
        <end position="34"/>
    </location>
</feature>
<keyword evidence="7" id="KW-0812">Transmembrane</keyword>
<keyword evidence="3" id="KW-0597">Phosphoprotein</keyword>